<feature type="domain" description="Aminotransferase class V" evidence="9">
    <location>
        <begin position="3"/>
        <end position="366"/>
    </location>
</feature>
<dbReference type="PANTHER" id="PTHR11601">
    <property type="entry name" value="CYSTEINE DESULFURYLASE FAMILY MEMBER"/>
    <property type="match status" value="1"/>
</dbReference>
<dbReference type="InterPro" id="IPR000192">
    <property type="entry name" value="Aminotrans_V_dom"/>
</dbReference>
<keyword evidence="5" id="KW-0663">Pyridoxal phosphate</keyword>
<evidence type="ECO:0000256" key="3">
    <source>
        <dbReference type="ARBA" id="ARBA00022679"/>
    </source>
</evidence>
<dbReference type="Gene3D" id="3.90.1150.10">
    <property type="entry name" value="Aspartate Aminotransferase, domain 1"/>
    <property type="match status" value="1"/>
</dbReference>
<evidence type="ECO:0000256" key="6">
    <source>
        <dbReference type="ARBA" id="ARBA00023004"/>
    </source>
</evidence>
<gene>
    <name evidence="10" type="ORF">EKH83_14570</name>
</gene>
<evidence type="ECO:0000313" key="11">
    <source>
        <dbReference type="Proteomes" id="UP000290848"/>
    </source>
</evidence>
<dbReference type="GO" id="GO:0031071">
    <property type="term" value="F:cysteine desulfurase activity"/>
    <property type="evidence" value="ECO:0007669"/>
    <property type="project" value="UniProtKB-EC"/>
</dbReference>
<comment type="caution">
    <text evidence="10">The sequence shown here is derived from an EMBL/GenBank/DDBJ whole genome shotgun (WGS) entry which is preliminary data.</text>
</comment>
<dbReference type="InterPro" id="IPR015422">
    <property type="entry name" value="PyrdxlP-dep_Trfase_small"/>
</dbReference>
<evidence type="ECO:0000259" key="9">
    <source>
        <dbReference type="Pfam" id="PF00266"/>
    </source>
</evidence>
<evidence type="ECO:0000256" key="1">
    <source>
        <dbReference type="ARBA" id="ARBA00001933"/>
    </source>
</evidence>
<keyword evidence="3" id="KW-0808">Transferase</keyword>
<dbReference type="Gene3D" id="1.10.260.50">
    <property type="match status" value="1"/>
</dbReference>
<sequence length="387" mass="42327">MKIYLDNAATTPLDREVFSEMEPFFFEGFGNPSSAHGVGREARKAVEKARETIAGLLNAQPNQILFTAGGTEADNTAIRSAIESSGIKLAVTTHFEHHAVLNTLKSLERDGVIKLLYLMHDAKGNISLKHLESILAFQERAFVSVMHGNNEIGNLNDIDTIAQICRKYNALFHSDTVQTMGHYVYDLSGINADFIVGSAHKFNGPKGVGFLYHGNRTNLASIIKGGGQENGWRAGTENVAGIVGMAKALEIAYRDLDADKNRVLLLKARMIDRLRSEIPEISFNGNSADPQKSLYTVLSLSLPSSPEFSTALAFLDSQNICASGGSACTSHSTGGSHVLHALNYNFERTVIRFSFGKYNTERDIDYTVEKLVELYHKSGPKQLKIAG</sequence>
<protein>
    <submittedName>
        <fullName evidence="10">Cysteine desulfurase</fullName>
    </submittedName>
</protein>
<evidence type="ECO:0000256" key="5">
    <source>
        <dbReference type="ARBA" id="ARBA00022898"/>
    </source>
</evidence>
<evidence type="ECO:0000256" key="2">
    <source>
        <dbReference type="ARBA" id="ARBA00006490"/>
    </source>
</evidence>
<keyword evidence="7" id="KW-0411">Iron-sulfur</keyword>
<dbReference type="Gene3D" id="3.40.640.10">
    <property type="entry name" value="Type I PLP-dependent aspartate aminotransferase-like (Major domain)"/>
    <property type="match status" value="1"/>
</dbReference>
<evidence type="ECO:0000256" key="7">
    <source>
        <dbReference type="ARBA" id="ARBA00023014"/>
    </source>
</evidence>
<keyword evidence="4" id="KW-0479">Metal-binding</keyword>
<evidence type="ECO:0000256" key="4">
    <source>
        <dbReference type="ARBA" id="ARBA00022723"/>
    </source>
</evidence>
<dbReference type="SUPFAM" id="SSF53383">
    <property type="entry name" value="PLP-dependent transferases"/>
    <property type="match status" value="1"/>
</dbReference>
<accession>A0A4Q0M807</accession>
<organism evidence="10 11">
    <name type="scientific">Arcticibacter tournemirensis</name>
    <dbReference type="NCBI Taxonomy" id="699437"/>
    <lineage>
        <taxon>Bacteria</taxon>
        <taxon>Pseudomonadati</taxon>
        <taxon>Bacteroidota</taxon>
        <taxon>Sphingobacteriia</taxon>
        <taxon>Sphingobacteriales</taxon>
        <taxon>Sphingobacteriaceae</taxon>
        <taxon>Arcticibacter</taxon>
    </lineage>
</organism>
<dbReference type="GO" id="GO:0051536">
    <property type="term" value="F:iron-sulfur cluster binding"/>
    <property type="evidence" value="ECO:0007669"/>
    <property type="project" value="UniProtKB-KW"/>
</dbReference>
<dbReference type="InterPro" id="IPR015421">
    <property type="entry name" value="PyrdxlP-dep_Trfase_major"/>
</dbReference>
<comment type="catalytic activity">
    <reaction evidence="8">
        <text>(sulfur carrier)-H + L-cysteine = (sulfur carrier)-SH + L-alanine</text>
        <dbReference type="Rhea" id="RHEA:43892"/>
        <dbReference type="Rhea" id="RHEA-COMP:14737"/>
        <dbReference type="Rhea" id="RHEA-COMP:14739"/>
        <dbReference type="ChEBI" id="CHEBI:29917"/>
        <dbReference type="ChEBI" id="CHEBI:35235"/>
        <dbReference type="ChEBI" id="CHEBI:57972"/>
        <dbReference type="ChEBI" id="CHEBI:64428"/>
        <dbReference type="EC" id="2.8.1.7"/>
    </reaction>
</comment>
<evidence type="ECO:0000313" key="10">
    <source>
        <dbReference type="EMBL" id="RXF68939.1"/>
    </source>
</evidence>
<dbReference type="AlphaFoldDB" id="A0A4Q0M807"/>
<dbReference type="Proteomes" id="UP000290848">
    <property type="component" value="Unassembled WGS sequence"/>
</dbReference>
<reference evidence="10 11" key="1">
    <citation type="submission" date="2018-12" db="EMBL/GenBank/DDBJ databases">
        <title>The Draft Genome Sequence of the Soil Bacterium Pedobacter tournemirensis R1.</title>
        <authorList>
            <person name="He J."/>
        </authorList>
    </citation>
    <scope>NUCLEOTIDE SEQUENCE [LARGE SCALE GENOMIC DNA]</scope>
    <source>
        <strain evidence="10 11">R1</strain>
    </source>
</reference>
<comment type="cofactor">
    <cofactor evidence="1">
        <name>pyridoxal 5'-phosphate</name>
        <dbReference type="ChEBI" id="CHEBI:597326"/>
    </cofactor>
</comment>
<proteinExistence type="inferred from homology"/>
<dbReference type="PIRSF" id="PIRSF005572">
    <property type="entry name" value="NifS"/>
    <property type="match status" value="1"/>
</dbReference>
<keyword evidence="6" id="KW-0408">Iron</keyword>
<name>A0A4Q0M807_9SPHI</name>
<dbReference type="Pfam" id="PF00266">
    <property type="entry name" value="Aminotran_5"/>
    <property type="match status" value="1"/>
</dbReference>
<evidence type="ECO:0000256" key="8">
    <source>
        <dbReference type="ARBA" id="ARBA00050776"/>
    </source>
</evidence>
<dbReference type="RefSeq" id="WP_128770180.1">
    <property type="nucleotide sequence ID" value="NZ_RXOC01000009.1"/>
</dbReference>
<dbReference type="GO" id="GO:0046872">
    <property type="term" value="F:metal ion binding"/>
    <property type="evidence" value="ECO:0007669"/>
    <property type="project" value="UniProtKB-KW"/>
</dbReference>
<dbReference type="PANTHER" id="PTHR11601:SF34">
    <property type="entry name" value="CYSTEINE DESULFURASE"/>
    <property type="match status" value="1"/>
</dbReference>
<dbReference type="InterPro" id="IPR016454">
    <property type="entry name" value="Cysteine_dSase"/>
</dbReference>
<dbReference type="EMBL" id="RXOC01000009">
    <property type="protein sequence ID" value="RXF68939.1"/>
    <property type="molecule type" value="Genomic_DNA"/>
</dbReference>
<comment type="similarity">
    <text evidence="2">Belongs to the class-V pyridoxal-phosphate-dependent aminotransferase family. NifS/IscS subfamily.</text>
</comment>
<dbReference type="InterPro" id="IPR015424">
    <property type="entry name" value="PyrdxlP-dep_Trfase"/>
</dbReference>